<comment type="caution">
    <text evidence="4">The sequence shown here is derived from an EMBL/GenBank/DDBJ whole genome shotgun (WGS) entry which is preliminary data.</text>
</comment>
<dbReference type="PROSITE" id="PS50977">
    <property type="entry name" value="HTH_TETR_2"/>
    <property type="match status" value="1"/>
</dbReference>
<evidence type="ECO:0000256" key="1">
    <source>
        <dbReference type="ARBA" id="ARBA00023125"/>
    </source>
</evidence>
<dbReference type="InterPro" id="IPR009057">
    <property type="entry name" value="Homeodomain-like_sf"/>
</dbReference>
<evidence type="ECO:0000256" key="2">
    <source>
        <dbReference type="PROSITE-ProRule" id="PRU00335"/>
    </source>
</evidence>
<dbReference type="EMBL" id="MPTC01000019">
    <property type="protein sequence ID" value="OMD38110.1"/>
    <property type="molecule type" value="Genomic_DNA"/>
</dbReference>
<dbReference type="GO" id="GO:0003677">
    <property type="term" value="F:DNA binding"/>
    <property type="evidence" value="ECO:0007669"/>
    <property type="project" value="UniProtKB-UniRule"/>
</dbReference>
<dbReference type="InterPro" id="IPR050624">
    <property type="entry name" value="HTH-type_Tx_Regulator"/>
</dbReference>
<dbReference type="Pfam" id="PF00440">
    <property type="entry name" value="TetR_N"/>
    <property type="match status" value="1"/>
</dbReference>
<feature type="domain" description="HTH tetR-type" evidence="3">
    <location>
        <begin position="9"/>
        <end position="69"/>
    </location>
</feature>
<accession>A0A1R0XSP1</accession>
<dbReference type="AlphaFoldDB" id="A0A1R0XSP1"/>
<proteinExistence type="predicted"/>
<organism evidence="4 5">
    <name type="scientific">Paenibacillus odorifer</name>
    <dbReference type="NCBI Taxonomy" id="189426"/>
    <lineage>
        <taxon>Bacteria</taxon>
        <taxon>Bacillati</taxon>
        <taxon>Bacillota</taxon>
        <taxon>Bacilli</taxon>
        <taxon>Bacillales</taxon>
        <taxon>Paenibacillaceae</taxon>
        <taxon>Paenibacillus</taxon>
    </lineage>
</organism>
<dbReference type="PANTHER" id="PTHR43479">
    <property type="entry name" value="ACREF/ENVCD OPERON REPRESSOR-RELATED"/>
    <property type="match status" value="1"/>
</dbReference>
<evidence type="ECO:0000313" key="5">
    <source>
        <dbReference type="Proteomes" id="UP000187439"/>
    </source>
</evidence>
<sequence length="210" mass="24277">MLKNNRRTSKSRKELKNALIFLMEKKNFRTITITDIVTLADLNRGTFYKHYQTKEELLNELIDDVLEDLIKAYKDPYLHTDKFIVSELTTSSIKIFEHVASYSNFYTIIVNSNVLPGFQNKICDILKELTKQDLVSVNNTNTNINIELFSSYTAYALFGLIMEWVKGGFKYTANHMAEQLIQILSFNSHHVIINTSNKPIELSSNPVNRD</sequence>
<dbReference type="InterPro" id="IPR001647">
    <property type="entry name" value="HTH_TetR"/>
</dbReference>
<reference evidence="4 5" key="1">
    <citation type="submission" date="2016-10" db="EMBL/GenBank/DDBJ databases">
        <title>Paenibacillus species isolates.</title>
        <authorList>
            <person name="Beno S.M."/>
        </authorList>
    </citation>
    <scope>NUCLEOTIDE SEQUENCE [LARGE SCALE GENOMIC DNA]</scope>
    <source>
        <strain evidence="4 5">FSL H7-0710</strain>
    </source>
</reference>
<feature type="DNA-binding region" description="H-T-H motif" evidence="2">
    <location>
        <begin position="32"/>
        <end position="51"/>
    </location>
</feature>
<evidence type="ECO:0000313" key="4">
    <source>
        <dbReference type="EMBL" id="OMD38110.1"/>
    </source>
</evidence>
<evidence type="ECO:0000259" key="3">
    <source>
        <dbReference type="PROSITE" id="PS50977"/>
    </source>
</evidence>
<dbReference type="Pfam" id="PF14278">
    <property type="entry name" value="TetR_C_8"/>
    <property type="match status" value="1"/>
</dbReference>
<name>A0A1R0XSP1_9BACL</name>
<gene>
    <name evidence="4" type="ORF">BSK52_19675</name>
</gene>
<dbReference type="SUPFAM" id="SSF46689">
    <property type="entry name" value="Homeodomain-like"/>
    <property type="match status" value="1"/>
</dbReference>
<protein>
    <submittedName>
        <fullName evidence="4">TetR family transcriptional regulator</fullName>
    </submittedName>
</protein>
<dbReference type="Gene3D" id="1.10.357.10">
    <property type="entry name" value="Tetracycline Repressor, domain 2"/>
    <property type="match status" value="1"/>
</dbReference>
<dbReference type="Proteomes" id="UP000187439">
    <property type="component" value="Unassembled WGS sequence"/>
</dbReference>
<keyword evidence="1 2" id="KW-0238">DNA-binding</keyword>
<dbReference type="InterPro" id="IPR039532">
    <property type="entry name" value="TetR_C_Firmicutes"/>
</dbReference>
<dbReference type="PANTHER" id="PTHR43479:SF7">
    <property type="entry name" value="TETR-FAMILY TRANSCRIPTIONAL REGULATOR"/>
    <property type="match status" value="1"/>
</dbReference>